<organism evidence="1 2">
    <name type="scientific">Prorocentrum cordatum</name>
    <dbReference type="NCBI Taxonomy" id="2364126"/>
    <lineage>
        <taxon>Eukaryota</taxon>
        <taxon>Sar</taxon>
        <taxon>Alveolata</taxon>
        <taxon>Dinophyceae</taxon>
        <taxon>Prorocentrales</taxon>
        <taxon>Prorocentraceae</taxon>
        <taxon>Prorocentrum</taxon>
    </lineage>
</organism>
<protein>
    <recommendedName>
        <fullName evidence="3">RNA-directed RNA polymerase</fullName>
    </recommendedName>
</protein>
<reference evidence="1" key="1">
    <citation type="submission" date="2023-10" db="EMBL/GenBank/DDBJ databases">
        <authorList>
            <person name="Chen Y."/>
            <person name="Shah S."/>
            <person name="Dougan E. K."/>
            <person name="Thang M."/>
            <person name="Chan C."/>
        </authorList>
    </citation>
    <scope>NUCLEOTIDE SEQUENCE [LARGE SCALE GENOMIC DNA]</scope>
</reference>
<proteinExistence type="predicted"/>
<accession>A0ABN9VDC8</accession>
<gene>
    <name evidence="1" type="ORF">PCOR1329_LOCUS56288</name>
</gene>
<dbReference type="Proteomes" id="UP001189429">
    <property type="component" value="Unassembled WGS sequence"/>
</dbReference>
<evidence type="ECO:0000313" key="2">
    <source>
        <dbReference type="Proteomes" id="UP001189429"/>
    </source>
</evidence>
<comment type="caution">
    <text evidence="1">The sequence shown here is derived from an EMBL/GenBank/DDBJ whole genome shotgun (WGS) entry which is preliminary data.</text>
</comment>
<name>A0ABN9VDC8_9DINO</name>
<sequence length="304" mass="33501">MRQFQRAGAEIVEATGLVVLLYMKLARVLGILHADGSGSMEANTLGIVEELEYDSELLQMVSDRLQTLNYRSTHSDPMLPSIARFWFDNMLGELVAYPTLHAISSATDMLRKPRIQWNVGRGDLAFVFPVARRNKTASTISRYGNSSCAAKAKGGGPFIVNDSPYLAEEVLRRMGYMDDTRNADLDEAVDAFLGTTRNRRELRKIGIQIELSDTTQDKLAKIRHVCLSSSCTGELSVPPSDDAVRQFLAARGFIDSATSSDDIQGAMDAFVRKSGVSPKRSYNGLVGQCLDISTGRLEDPTRRP</sequence>
<keyword evidence="2" id="KW-1185">Reference proteome</keyword>
<evidence type="ECO:0008006" key="3">
    <source>
        <dbReference type="Google" id="ProtNLM"/>
    </source>
</evidence>
<evidence type="ECO:0000313" key="1">
    <source>
        <dbReference type="EMBL" id="CAK0870095.1"/>
    </source>
</evidence>
<dbReference type="EMBL" id="CAUYUJ010016924">
    <property type="protein sequence ID" value="CAK0870095.1"/>
    <property type="molecule type" value="Genomic_DNA"/>
</dbReference>